<dbReference type="EMBL" id="QHHU01000026">
    <property type="protein sequence ID" value="RSM43169.1"/>
    <property type="molecule type" value="Genomic_DNA"/>
</dbReference>
<keyword evidence="2 7" id="KW-0813">Transport</keyword>
<keyword evidence="6 7" id="KW-0472">Membrane</keyword>
<feature type="transmembrane region" description="Helical" evidence="7">
    <location>
        <begin position="103"/>
        <end position="124"/>
    </location>
</feature>
<organism evidence="9 10">
    <name type="scientific">Amycolatopsis balhimycina DSM 5908</name>
    <dbReference type="NCBI Taxonomy" id="1081091"/>
    <lineage>
        <taxon>Bacteria</taxon>
        <taxon>Bacillati</taxon>
        <taxon>Actinomycetota</taxon>
        <taxon>Actinomycetes</taxon>
        <taxon>Pseudonocardiales</taxon>
        <taxon>Pseudonocardiaceae</taxon>
        <taxon>Amycolatopsis</taxon>
    </lineage>
</organism>
<dbReference type="SUPFAM" id="SSF161098">
    <property type="entry name" value="MetI-like"/>
    <property type="match status" value="1"/>
</dbReference>
<keyword evidence="5 7" id="KW-1133">Transmembrane helix</keyword>
<keyword evidence="10" id="KW-1185">Reference proteome</keyword>
<dbReference type="GO" id="GO:0055085">
    <property type="term" value="P:transmembrane transport"/>
    <property type="evidence" value="ECO:0007669"/>
    <property type="project" value="InterPro"/>
</dbReference>
<proteinExistence type="inferred from homology"/>
<dbReference type="InterPro" id="IPR000515">
    <property type="entry name" value="MetI-like"/>
</dbReference>
<dbReference type="InterPro" id="IPR035906">
    <property type="entry name" value="MetI-like_sf"/>
</dbReference>
<feature type="domain" description="ABC transmembrane type-1" evidence="8">
    <location>
        <begin position="68"/>
        <end position="260"/>
    </location>
</feature>
<evidence type="ECO:0000256" key="1">
    <source>
        <dbReference type="ARBA" id="ARBA00004651"/>
    </source>
</evidence>
<evidence type="ECO:0000256" key="4">
    <source>
        <dbReference type="ARBA" id="ARBA00022692"/>
    </source>
</evidence>
<evidence type="ECO:0000256" key="6">
    <source>
        <dbReference type="ARBA" id="ARBA00023136"/>
    </source>
</evidence>
<evidence type="ECO:0000313" key="10">
    <source>
        <dbReference type="Proteomes" id="UP000286716"/>
    </source>
</evidence>
<dbReference type="PROSITE" id="PS50928">
    <property type="entry name" value="ABC_TM1"/>
    <property type="match status" value="1"/>
</dbReference>
<feature type="transmembrane region" description="Helical" evidence="7">
    <location>
        <begin position="181"/>
        <end position="206"/>
    </location>
</feature>
<dbReference type="PANTHER" id="PTHR43744:SF8">
    <property type="entry name" value="SN-GLYCEROL-3-PHOSPHATE TRANSPORT SYSTEM PERMEASE PROTEIN UGPE"/>
    <property type="match status" value="1"/>
</dbReference>
<feature type="transmembrane region" description="Helical" evidence="7">
    <location>
        <begin position="67"/>
        <end position="91"/>
    </location>
</feature>
<feature type="transmembrane region" description="Helical" evidence="7">
    <location>
        <begin position="136"/>
        <end position="160"/>
    </location>
</feature>
<keyword evidence="3" id="KW-1003">Cell membrane</keyword>
<feature type="transmembrane region" description="Helical" evidence="7">
    <location>
        <begin position="12"/>
        <end position="34"/>
    </location>
</feature>
<evidence type="ECO:0000256" key="7">
    <source>
        <dbReference type="RuleBase" id="RU363032"/>
    </source>
</evidence>
<dbReference type="AlphaFoldDB" id="A0A428WJA2"/>
<dbReference type="GO" id="GO:0005886">
    <property type="term" value="C:plasma membrane"/>
    <property type="evidence" value="ECO:0007669"/>
    <property type="project" value="UniProtKB-SubCell"/>
</dbReference>
<protein>
    <submittedName>
        <fullName evidence="9">Carbohydrate ABC transporter permease</fullName>
    </submittedName>
</protein>
<name>A0A428WJA2_AMYBA</name>
<evidence type="ECO:0000256" key="3">
    <source>
        <dbReference type="ARBA" id="ARBA00022475"/>
    </source>
</evidence>
<evidence type="ECO:0000313" key="9">
    <source>
        <dbReference type="EMBL" id="RSM43169.1"/>
    </source>
</evidence>
<dbReference type="CDD" id="cd06261">
    <property type="entry name" value="TM_PBP2"/>
    <property type="match status" value="1"/>
</dbReference>
<comment type="similarity">
    <text evidence="7">Belongs to the binding-protein-dependent transport system permease family.</text>
</comment>
<accession>A0A428WJA2</accession>
<dbReference type="Pfam" id="PF00528">
    <property type="entry name" value="BPD_transp_1"/>
    <property type="match status" value="1"/>
</dbReference>
<evidence type="ECO:0000256" key="5">
    <source>
        <dbReference type="ARBA" id="ARBA00022989"/>
    </source>
</evidence>
<feature type="transmembrane region" description="Helical" evidence="7">
    <location>
        <begin position="239"/>
        <end position="260"/>
    </location>
</feature>
<dbReference type="PANTHER" id="PTHR43744">
    <property type="entry name" value="ABC TRANSPORTER PERMEASE PROTEIN MG189-RELATED-RELATED"/>
    <property type="match status" value="1"/>
</dbReference>
<reference evidence="9 10" key="1">
    <citation type="submission" date="2018-05" db="EMBL/GenBank/DDBJ databases">
        <title>Evolution of GPA BGCs.</title>
        <authorList>
            <person name="Waglechner N."/>
            <person name="Wright G.D."/>
        </authorList>
    </citation>
    <scope>NUCLEOTIDE SEQUENCE [LARGE SCALE GENOMIC DNA]</scope>
    <source>
        <strain evidence="9 10">DSM 5908</strain>
    </source>
</reference>
<comment type="subcellular location">
    <subcellularLocation>
        <location evidence="1 7">Cell membrane</location>
        <topology evidence="1 7">Multi-pass membrane protein</topology>
    </subcellularLocation>
</comment>
<comment type="caution">
    <text evidence="9">The sequence shown here is derived from an EMBL/GenBank/DDBJ whole genome shotgun (WGS) entry which is preliminary data.</text>
</comment>
<sequence>MRAGRVGGAVNHVFAYGSALLFVLPVYILVNLAVRPADDLSSALVPTTRPTTGNFTQAWTESHLGGALVNSMVVTTVSCVAIVAISTMAAYPLARSAARLSNFTFSLFLLGMLLPFQVALLPLYLMMRDAGLLGSLWSLIIFYTGLQMPFSIFLVTTFLRSSVPLEFEEAARIDGCGDVRTFLHVVVPLLRPVLGTVVILNAVGIWNDFFTPLLYLFGSHQVTTPVALFQFVGLYTTNWPLIFAGLTMSMLPVLALYLIFQRYVIQGFAGGLKG</sequence>
<evidence type="ECO:0000259" key="8">
    <source>
        <dbReference type="PROSITE" id="PS50928"/>
    </source>
</evidence>
<dbReference type="Gene3D" id="1.10.3720.10">
    <property type="entry name" value="MetI-like"/>
    <property type="match status" value="1"/>
</dbReference>
<keyword evidence="4 7" id="KW-0812">Transmembrane</keyword>
<dbReference type="OrthoDB" id="3521657at2"/>
<gene>
    <name evidence="9" type="ORF">DMA12_19710</name>
</gene>
<dbReference type="RefSeq" id="WP_051183759.1">
    <property type="nucleotide sequence ID" value="NZ_QHHU01000026.1"/>
</dbReference>
<dbReference type="Proteomes" id="UP000286716">
    <property type="component" value="Unassembled WGS sequence"/>
</dbReference>
<evidence type="ECO:0000256" key="2">
    <source>
        <dbReference type="ARBA" id="ARBA00022448"/>
    </source>
</evidence>